<dbReference type="InterPro" id="IPR048015">
    <property type="entry name" value="NTP-PPase_MazG-like_N"/>
</dbReference>
<dbReference type="Proteomes" id="UP000035199">
    <property type="component" value="Chromosome"/>
</dbReference>
<dbReference type="GO" id="GO:0046081">
    <property type="term" value="P:dUTP catabolic process"/>
    <property type="evidence" value="ECO:0007669"/>
    <property type="project" value="TreeGrafter"/>
</dbReference>
<dbReference type="InterPro" id="IPR011551">
    <property type="entry name" value="NTP_PyrPHydrolase_MazG"/>
</dbReference>
<protein>
    <submittedName>
        <fullName evidence="2">MazG nucleotide pyrophosphohydrolase family protein</fullName>
        <ecNumber evidence="2">3.6.1.66</ecNumber>
    </submittedName>
</protein>
<dbReference type="InterPro" id="IPR004518">
    <property type="entry name" value="MazG-like_dom"/>
</dbReference>
<dbReference type="SUPFAM" id="SSF101386">
    <property type="entry name" value="all-alpha NTP pyrophosphatases"/>
    <property type="match status" value="1"/>
</dbReference>
<dbReference type="EMBL" id="CP011542">
    <property type="protein sequence ID" value="AKK05428.1"/>
    <property type="molecule type" value="Genomic_DNA"/>
</dbReference>
<dbReference type="CDD" id="cd11528">
    <property type="entry name" value="NTP-PPase_MazG_Nterm"/>
    <property type="match status" value="1"/>
</dbReference>
<sequence length="236" mass="25506">MTATNTDTITQILVIDSRWPGWLAPHEMTMVVHAHRAEVLYFAAAVSADVQGDLLAAVTKAADSGLLPGHTEPAAPGGLLVATTISDPEVHAALSLNIPMAIVPSVCDATAQAVATMQRALDIGEWERKQTHESLIPHLIEETAELVDAINTFSQTEGADRQQAAEELRAELGDVLLQVLFHAEIASRRGDFDFSDVAGSFVEKLRARSPYLFDGTASIVPAKEQERLWYLGKAKK</sequence>
<dbReference type="GO" id="GO:0036220">
    <property type="term" value="F:ITP diphosphatase activity"/>
    <property type="evidence" value="ECO:0007669"/>
    <property type="project" value="UniProtKB-EC"/>
</dbReference>
<feature type="domain" description="NTP pyrophosphohydrolase MazG-like" evidence="1">
    <location>
        <begin position="130"/>
        <end position="213"/>
    </location>
</feature>
<organism evidence="2 3">
    <name type="scientific">Corynebacterium mustelae</name>
    <dbReference type="NCBI Taxonomy" id="571915"/>
    <lineage>
        <taxon>Bacteria</taxon>
        <taxon>Bacillati</taxon>
        <taxon>Actinomycetota</taxon>
        <taxon>Actinomycetes</taxon>
        <taxon>Mycobacteriales</taxon>
        <taxon>Corynebacteriaceae</taxon>
        <taxon>Corynebacterium</taxon>
    </lineage>
</organism>
<reference evidence="2 3" key="1">
    <citation type="journal article" date="2015" name="Genome Announc.">
        <title>Complete Genome Sequence of the Type Strain Corynebacterium mustelae DSM 45274, Isolated from Various Tissues of a Male Ferret with Lethal Sepsis.</title>
        <authorList>
            <person name="Ruckert C."/>
            <person name="Eimer J."/>
            <person name="Winkler A."/>
            <person name="Tauch A."/>
        </authorList>
    </citation>
    <scope>NUCLEOTIDE SEQUENCE [LARGE SCALE GENOMIC DNA]</scope>
    <source>
        <strain evidence="2 3">DSM 45274</strain>
    </source>
</reference>
<evidence type="ECO:0000313" key="2">
    <source>
        <dbReference type="EMBL" id="AKK05428.1"/>
    </source>
</evidence>
<gene>
    <name evidence="2" type="ORF">CMUST_05455</name>
</gene>
<evidence type="ECO:0000259" key="1">
    <source>
        <dbReference type="Pfam" id="PF03819"/>
    </source>
</evidence>
<dbReference type="RefSeq" id="WP_047261645.1">
    <property type="nucleotide sequence ID" value="NZ_CP011542.1"/>
</dbReference>
<reference evidence="3" key="2">
    <citation type="submission" date="2015-05" db="EMBL/GenBank/DDBJ databases">
        <title>Complete genome sequence of Corynebacterium mustelae DSM 45274, isolated from various tissues of a male ferret with lethal sepsis.</title>
        <authorList>
            <person name="Ruckert C."/>
            <person name="Albersmeier A."/>
            <person name="Winkler A."/>
            <person name="Tauch A."/>
        </authorList>
    </citation>
    <scope>NUCLEOTIDE SEQUENCE [LARGE SCALE GENOMIC DNA]</scope>
    <source>
        <strain evidence="3">DSM 45274</strain>
    </source>
</reference>
<dbReference type="PATRIC" id="fig|571915.4.peg.1157"/>
<dbReference type="Pfam" id="PF03819">
    <property type="entry name" value="MazG"/>
    <property type="match status" value="1"/>
</dbReference>
<dbReference type="GO" id="GO:0046061">
    <property type="term" value="P:dATP catabolic process"/>
    <property type="evidence" value="ECO:0007669"/>
    <property type="project" value="TreeGrafter"/>
</dbReference>
<dbReference type="PANTHER" id="PTHR30522">
    <property type="entry name" value="NUCLEOSIDE TRIPHOSPHATE PYROPHOSPHOHYDROLASE"/>
    <property type="match status" value="1"/>
</dbReference>
<dbReference type="Gene3D" id="1.10.287.1080">
    <property type="entry name" value="MazG-like"/>
    <property type="match status" value="1"/>
</dbReference>
<dbReference type="STRING" id="571915.CMUST_05455"/>
<accession>A0A0G3H0S7</accession>
<dbReference type="GO" id="GO:0046076">
    <property type="term" value="P:dTTP catabolic process"/>
    <property type="evidence" value="ECO:0007669"/>
    <property type="project" value="TreeGrafter"/>
</dbReference>
<keyword evidence="3" id="KW-1185">Reference proteome</keyword>
<dbReference type="AlphaFoldDB" id="A0A0G3H0S7"/>
<dbReference type="EC" id="3.6.1.66" evidence="2"/>
<proteinExistence type="predicted"/>
<dbReference type="GO" id="GO:0046047">
    <property type="term" value="P:TTP catabolic process"/>
    <property type="evidence" value="ECO:0007669"/>
    <property type="project" value="TreeGrafter"/>
</dbReference>
<dbReference type="KEGG" id="cmv:CMUST_05455"/>
<dbReference type="GO" id="GO:0006203">
    <property type="term" value="P:dGTP catabolic process"/>
    <property type="evidence" value="ECO:0007669"/>
    <property type="project" value="TreeGrafter"/>
</dbReference>
<evidence type="ECO:0000313" key="3">
    <source>
        <dbReference type="Proteomes" id="UP000035199"/>
    </source>
</evidence>
<keyword evidence="2" id="KW-0378">Hydrolase</keyword>
<dbReference type="PANTHER" id="PTHR30522:SF0">
    <property type="entry name" value="NUCLEOSIDE TRIPHOSPHATE PYROPHOSPHOHYDROLASE"/>
    <property type="match status" value="1"/>
</dbReference>
<dbReference type="OrthoDB" id="9808939at2"/>
<dbReference type="GO" id="GO:0046052">
    <property type="term" value="P:UTP catabolic process"/>
    <property type="evidence" value="ECO:0007669"/>
    <property type="project" value="TreeGrafter"/>
</dbReference>
<name>A0A0G3H0S7_9CORY</name>